<dbReference type="InterPro" id="IPR001304">
    <property type="entry name" value="C-type_lectin-like"/>
</dbReference>
<feature type="transmembrane region" description="Helical" evidence="3">
    <location>
        <begin position="58"/>
        <end position="80"/>
    </location>
</feature>
<keyword evidence="3" id="KW-0472">Membrane</keyword>
<dbReference type="GO" id="GO:0030246">
    <property type="term" value="F:carbohydrate binding"/>
    <property type="evidence" value="ECO:0007669"/>
    <property type="project" value="UniProtKB-KW"/>
</dbReference>
<keyword evidence="3" id="KW-0812">Transmembrane</keyword>
<dbReference type="AlphaFoldDB" id="A0A7J8CVT9"/>
<evidence type="ECO:0000256" key="3">
    <source>
        <dbReference type="SAM" id="Phobius"/>
    </source>
</evidence>
<dbReference type="InParanoid" id="A0A7J8CVT9"/>
<evidence type="ECO:0000313" key="5">
    <source>
        <dbReference type="EMBL" id="KAF6414993.1"/>
    </source>
</evidence>
<dbReference type="InterPro" id="IPR033989">
    <property type="entry name" value="CD209-like_CTLD"/>
</dbReference>
<dbReference type="CDD" id="cd03590">
    <property type="entry name" value="CLECT_DC-SIGN_like"/>
    <property type="match status" value="1"/>
</dbReference>
<dbReference type="SUPFAM" id="SSF56436">
    <property type="entry name" value="C-type lectin-like"/>
    <property type="match status" value="1"/>
</dbReference>
<gene>
    <name evidence="5" type="ORF">HJG59_001100</name>
</gene>
<proteinExistence type="predicted"/>
<evidence type="ECO:0000256" key="1">
    <source>
        <dbReference type="ARBA" id="ARBA00022734"/>
    </source>
</evidence>
<dbReference type="FunCoup" id="A0A7J8CVT9">
    <property type="interactions" value="50"/>
</dbReference>
<name>A0A7J8CVT9_MOLMO</name>
<organism evidence="5 6">
    <name type="scientific">Molossus molossus</name>
    <name type="common">Pallas' mastiff bat</name>
    <name type="synonym">Vespertilio molossus</name>
    <dbReference type="NCBI Taxonomy" id="27622"/>
    <lineage>
        <taxon>Eukaryota</taxon>
        <taxon>Metazoa</taxon>
        <taxon>Chordata</taxon>
        <taxon>Craniata</taxon>
        <taxon>Vertebrata</taxon>
        <taxon>Euteleostomi</taxon>
        <taxon>Mammalia</taxon>
        <taxon>Eutheria</taxon>
        <taxon>Laurasiatheria</taxon>
        <taxon>Chiroptera</taxon>
        <taxon>Yangochiroptera</taxon>
        <taxon>Molossidae</taxon>
        <taxon>Molossus</taxon>
    </lineage>
</organism>
<dbReference type="Pfam" id="PF03954">
    <property type="entry name" value="Lectin_N"/>
    <property type="match status" value="1"/>
</dbReference>
<dbReference type="Proteomes" id="UP000550707">
    <property type="component" value="Unassembled WGS sequence"/>
</dbReference>
<accession>A0A7J8CVT9</accession>
<dbReference type="InterPro" id="IPR016187">
    <property type="entry name" value="CTDL_fold"/>
</dbReference>
<dbReference type="Pfam" id="PF00059">
    <property type="entry name" value="Lectin_C"/>
    <property type="match status" value="1"/>
</dbReference>
<dbReference type="SMART" id="SM00034">
    <property type="entry name" value="CLECT"/>
    <property type="match status" value="1"/>
</dbReference>
<evidence type="ECO:0000259" key="4">
    <source>
        <dbReference type="PROSITE" id="PS50041"/>
    </source>
</evidence>
<protein>
    <submittedName>
        <fullName evidence="5">Asialoglycoprotein receptor 2</fullName>
    </submittedName>
</protein>
<dbReference type="PROSITE" id="PS00615">
    <property type="entry name" value="C_TYPE_LECTIN_1"/>
    <property type="match status" value="1"/>
</dbReference>
<dbReference type="InterPro" id="IPR016186">
    <property type="entry name" value="C-type_lectin-like/link_sf"/>
</dbReference>
<dbReference type="EMBL" id="JACASF010000019">
    <property type="protein sequence ID" value="KAF6414993.1"/>
    <property type="molecule type" value="Genomic_DNA"/>
</dbReference>
<reference evidence="5 6" key="1">
    <citation type="journal article" date="2020" name="Nature">
        <title>Six reference-quality genomes reveal evolution of bat adaptations.</title>
        <authorList>
            <person name="Jebb D."/>
            <person name="Huang Z."/>
            <person name="Pippel M."/>
            <person name="Hughes G.M."/>
            <person name="Lavrichenko K."/>
            <person name="Devanna P."/>
            <person name="Winkler S."/>
            <person name="Jermiin L.S."/>
            <person name="Skirmuntt E.C."/>
            <person name="Katzourakis A."/>
            <person name="Burkitt-Gray L."/>
            <person name="Ray D.A."/>
            <person name="Sullivan K.A.M."/>
            <person name="Roscito J.G."/>
            <person name="Kirilenko B.M."/>
            <person name="Davalos L.M."/>
            <person name="Corthals A.P."/>
            <person name="Power M.L."/>
            <person name="Jones G."/>
            <person name="Ransome R.D."/>
            <person name="Dechmann D.K.N."/>
            <person name="Locatelli A.G."/>
            <person name="Puechmaille S.J."/>
            <person name="Fedrigo O."/>
            <person name="Jarvis E.D."/>
            <person name="Hiller M."/>
            <person name="Vernes S.C."/>
            <person name="Myers E.W."/>
            <person name="Teeling E.C."/>
        </authorList>
    </citation>
    <scope>NUCLEOTIDE SEQUENCE [LARGE SCALE GENOMIC DNA]</scope>
    <source>
        <strain evidence="5">MMolMol1</strain>
        <tissue evidence="5">Muscle</tissue>
    </source>
</reference>
<keyword evidence="5" id="KW-0675">Receptor</keyword>
<dbReference type="Gene3D" id="3.10.100.10">
    <property type="entry name" value="Mannose-Binding Protein A, subunit A"/>
    <property type="match status" value="1"/>
</dbReference>
<dbReference type="PANTHER" id="PTHR22803">
    <property type="entry name" value="MANNOSE, PHOSPHOLIPASE, LECTIN RECEPTOR RELATED"/>
    <property type="match status" value="1"/>
</dbReference>
<dbReference type="InterPro" id="IPR050111">
    <property type="entry name" value="C-type_lectin/snaclec_domain"/>
</dbReference>
<dbReference type="PROSITE" id="PS50041">
    <property type="entry name" value="C_TYPE_LECTIN_2"/>
    <property type="match status" value="1"/>
</dbReference>
<evidence type="ECO:0000313" key="6">
    <source>
        <dbReference type="Proteomes" id="UP000550707"/>
    </source>
</evidence>
<keyword evidence="2" id="KW-1015">Disulfide bond</keyword>
<keyword evidence="3" id="KW-1133">Transmembrane helix</keyword>
<dbReference type="InterPro" id="IPR018378">
    <property type="entry name" value="C-type_lectin_CS"/>
</dbReference>
<sequence>MEKDFQDIQQLDSEENDHQFSWVECPDTQGHSPRREDAFWKGMPPPQPLLLQSLCSSLWLRLLVLGFNILLLVAICVIGSQSEDHRGLQMQVEFWTLKAAFSNFSSSTLTEIHNFSIHRGNTGDKVTSLEAKLVEQQQDLKAEHATLLFHLKHFPADLRILTCQMAFLRSNGTECCPVNWLEHKGRCYWFSQTGMTWPEAEKYCQLENSHLVVINSREEQEFIVAHMGPFHTWIGLSESNGSWKWVDGTDLGNSYKNWDHREPNNWQGHEEGVNEDCAEVQDNGRWNDNFCQQVRRWACEMKRNNTS</sequence>
<feature type="domain" description="C-type lectin" evidence="4">
    <location>
        <begin position="183"/>
        <end position="300"/>
    </location>
</feature>
<keyword evidence="1" id="KW-0430">Lectin</keyword>
<keyword evidence="6" id="KW-1185">Reference proteome</keyword>
<comment type="caution">
    <text evidence="5">The sequence shown here is derived from an EMBL/GenBank/DDBJ whole genome shotgun (WGS) entry which is preliminary data.</text>
</comment>
<evidence type="ECO:0000256" key="2">
    <source>
        <dbReference type="ARBA" id="ARBA00023157"/>
    </source>
</evidence>